<keyword evidence="14 19" id="KW-0472">Membrane</keyword>
<evidence type="ECO:0000259" key="20">
    <source>
        <dbReference type="Pfam" id="PF01433"/>
    </source>
</evidence>
<dbReference type="InterPro" id="IPR034016">
    <property type="entry name" value="M1_APN-typ"/>
</dbReference>
<protein>
    <submittedName>
        <fullName evidence="23">Endoplasmic reticulum aminopeptidase 1</fullName>
    </submittedName>
</protein>
<keyword evidence="15" id="KW-1015">Disulfide bond</keyword>
<evidence type="ECO:0000256" key="15">
    <source>
        <dbReference type="ARBA" id="ARBA00023157"/>
    </source>
</evidence>
<dbReference type="InterPro" id="IPR042097">
    <property type="entry name" value="Aminopeptidase_N-like_N_sf"/>
</dbReference>
<dbReference type="GO" id="GO:0043171">
    <property type="term" value="P:peptide catabolic process"/>
    <property type="evidence" value="ECO:0007669"/>
    <property type="project" value="TreeGrafter"/>
</dbReference>
<dbReference type="PANTHER" id="PTHR11533">
    <property type="entry name" value="PROTEASE M1 ZINC METALLOPROTEASE"/>
    <property type="match status" value="1"/>
</dbReference>
<dbReference type="GO" id="GO:0005886">
    <property type="term" value="C:plasma membrane"/>
    <property type="evidence" value="ECO:0007669"/>
    <property type="project" value="UniProtKB-SubCell"/>
</dbReference>
<dbReference type="FunFam" id="2.60.40.1910:FF:000006">
    <property type="entry name" value="Aminopeptidase"/>
    <property type="match status" value="1"/>
</dbReference>
<dbReference type="Pfam" id="PF17900">
    <property type="entry name" value="Peptidase_M1_N"/>
    <property type="match status" value="1"/>
</dbReference>
<feature type="binding site" evidence="18">
    <location>
        <position position="426"/>
    </location>
    <ligand>
        <name>Zn(2+)</name>
        <dbReference type="ChEBI" id="CHEBI:29105"/>
        <note>catalytic</note>
    </ligand>
</feature>
<dbReference type="PRINTS" id="PR00756">
    <property type="entry name" value="ALADIPTASE"/>
</dbReference>
<evidence type="ECO:0000256" key="16">
    <source>
        <dbReference type="ARBA" id="ARBA00023180"/>
    </source>
</evidence>
<dbReference type="Pfam" id="PF11838">
    <property type="entry name" value="ERAP1_C"/>
    <property type="match status" value="1"/>
</dbReference>
<dbReference type="InterPro" id="IPR001930">
    <property type="entry name" value="Peptidase_M1"/>
</dbReference>
<feature type="binding site" evidence="18">
    <location>
        <position position="449"/>
    </location>
    <ligand>
        <name>Zn(2+)</name>
        <dbReference type="ChEBI" id="CHEBI:29105"/>
        <note>catalytic</note>
    </ligand>
</feature>
<keyword evidence="5" id="KW-1003">Cell membrane</keyword>
<reference evidence="23" key="2">
    <citation type="journal article" date="2023" name="Science">
        <title>Genomic signatures of disease resistance in endangered staghorn corals.</title>
        <authorList>
            <person name="Vollmer S.V."/>
            <person name="Selwyn J.D."/>
            <person name="Despard B.A."/>
            <person name="Roesel C.L."/>
        </authorList>
    </citation>
    <scope>NUCLEOTIDE SEQUENCE</scope>
    <source>
        <strain evidence="23">K2</strain>
    </source>
</reference>
<comment type="similarity">
    <text evidence="3">Belongs to the peptidase M1 family.</text>
</comment>
<dbReference type="InterPro" id="IPR024571">
    <property type="entry name" value="ERAP1-like_C_dom"/>
</dbReference>
<feature type="active site" description="Proton acceptor" evidence="17">
    <location>
        <position position="427"/>
    </location>
</feature>
<feature type="binding site" evidence="18">
    <location>
        <position position="430"/>
    </location>
    <ligand>
        <name>Zn(2+)</name>
        <dbReference type="ChEBI" id="CHEBI:29105"/>
        <note>catalytic</note>
    </ligand>
</feature>
<feature type="domain" description="Aminopeptidase N-like N-terminal" evidence="22">
    <location>
        <begin position="121"/>
        <end position="319"/>
    </location>
</feature>
<accession>A0AAD9QQ50</accession>
<dbReference type="AlphaFoldDB" id="A0AAD9QQ50"/>
<dbReference type="EMBL" id="JARQWQ010000020">
    <property type="protein sequence ID" value="KAK2565373.1"/>
    <property type="molecule type" value="Genomic_DNA"/>
</dbReference>
<dbReference type="InterPro" id="IPR045357">
    <property type="entry name" value="Aminopeptidase_N-like_N"/>
</dbReference>
<feature type="domain" description="Peptidase M1 membrane alanine aminopeptidase" evidence="20">
    <location>
        <begin position="354"/>
        <end position="559"/>
    </location>
</feature>
<dbReference type="Pfam" id="PF01433">
    <property type="entry name" value="Peptidase_M1"/>
    <property type="match status" value="1"/>
</dbReference>
<evidence type="ECO:0000256" key="5">
    <source>
        <dbReference type="ARBA" id="ARBA00022475"/>
    </source>
</evidence>
<dbReference type="Gene3D" id="2.60.40.1730">
    <property type="entry name" value="tricorn interacting facor f3 domain"/>
    <property type="match status" value="1"/>
</dbReference>
<feature type="transmembrane region" description="Helical" evidence="19">
    <location>
        <begin position="52"/>
        <end position="73"/>
    </location>
</feature>
<keyword evidence="13" id="KW-0482">Metalloprotease</keyword>
<evidence type="ECO:0000256" key="11">
    <source>
        <dbReference type="ARBA" id="ARBA00022968"/>
    </source>
</evidence>
<sequence>MESDLEGSDSSSVGLEDNVGVTLLPGNKRRKKKTHQSSNFVLKLRDMIGGKAVICGTATALLLLLVLLLAVFAGPSSSTETKREKSKDSHHSFNLPRDASAALITQTKEVSKLRLPRHLSPIEYLVYLHPNLTTFTFSGKVDVLLYCSVSANNITLHVGDKLNILESSVKVASIQDPLGKETVKLLDVAKVDRAPGEMLVITLHKNSLLQIGGYYFLAIEFSSELNNTRLSGFYLSTYYTLSGDKRYLATTHFEPTDARNAFPCFDEPDLKARFSIVIVREKRHVALANMPLNHTDGCDKEADLCTDHFEKSVKMSTYLVAFVVCDYKSIQSQTQKGIKVRVWAPPEQIDQGKFALSVAVKVLQFYEEKFQVDYPLPKQDLIAIPDFAAGAMENWGLITYRLTSLLYDEHKSSIANKEWVAVVVAHELAHQWFGNLVTMKWWSDLWLNEGFASFVENVGVNFTNPEWKMMDQFYLDKFQKSMALDQLSNSHPIMAEGASIIRMLENVLGTDVFFKGLQKYLKKYSFSNAETNDLWDCLTQAARDEQQKEIDVKQMMTTWTNQMGFPVVTVERDSVNPDLIHVQQVHFLIHPEPRRDSKDTSSWIIPLTYITKDSNEKQTVIMNLNSGTFQLEHGTSRSSWIKMNSGQTGYYRINYDAVNWCKLGHQLATDHAVLSAADRAGLIDDALNLARADAGLSDDQAMDLTLYLKNEKEYIPWMSALNNFAYFATQFSTLDSEGKTEYYLSYKKYIYYLIKELAHELGWEEMSDDGHLKRYLRANVMLLAAEFEDALPVPEQGQFKSQALALFSAWLNKNQPIAPNLRNTIYSIGLKDASEETWNRVFHKYQTEPVPSEKRKLMYALSNSNNLAVLKRLLTYSLQDDKVRSQDSVAVIDSVAINPKGRIIAWEFVKKNYHLLFKRYGKGSFDFSRLITATTAHFNTLEKLNDVKSFFDKVDHGSGDRAVQQSLESITANIRWIKNPRRTVLDWIEEFLKNKSGSKAKPRPCIENMSRFGRYGRP</sequence>
<dbReference type="InterPro" id="IPR027268">
    <property type="entry name" value="Peptidase_M4/M1_CTD_sf"/>
</dbReference>
<feature type="domain" description="ERAP1-like C-terminal" evidence="21">
    <location>
        <begin position="640"/>
        <end position="971"/>
    </location>
</feature>
<dbReference type="Gene3D" id="2.60.40.1910">
    <property type="match status" value="1"/>
</dbReference>
<keyword evidence="16" id="KW-0325">Glycoprotein</keyword>
<evidence type="ECO:0000259" key="21">
    <source>
        <dbReference type="Pfam" id="PF11838"/>
    </source>
</evidence>
<dbReference type="GO" id="GO:0005615">
    <property type="term" value="C:extracellular space"/>
    <property type="evidence" value="ECO:0007669"/>
    <property type="project" value="TreeGrafter"/>
</dbReference>
<dbReference type="PANTHER" id="PTHR11533:SF299">
    <property type="entry name" value="AMINOPEPTIDASE"/>
    <property type="match status" value="1"/>
</dbReference>
<keyword evidence="11" id="KW-0735">Signal-anchor</keyword>
<evidence type="ECO:0000256" key="18">
    <source>
        <dbReference type="PIRSR" id="PIRSR634016-3"/>
    </source>
</evidence>
<gene>
    <name evidence="23" type="ORF">P5673_011347</name>
</gene>
<dbReference type="GO" id="GO:0006508">
    <property type="term" value="P:proteolysis"/>
    <property type="evidence" value="ECO:0007669"/>
    <property type="project" value="UniProtKB-KW"/>
</dbReference>
<evidence type="ECO:0000256" key="3">
    <source>
        <dbReference type="ARBA" id="ARBA00010136"/>
    </source>
</evidence>
<dbReference type="SUPFAM" id="SSF55486">
    <property type="entry name" value="Metalloproteases ('zincins'), catalytic domain"/>
    <property type="match status" value="1"/>
</dbReference>
<keyword evidence="8 18" id="KW-0479">Metal-binding</keyword>
<dbReference type="Gene3D" id="1.25.50.20">
    <property type="match status" value="1"/>
</dbReference>
<keyword evidence="12 19" id="KW-1133">Transmembrane helix</keyword>
<evidence type="ECO:0000256" key="17">
    <source>
        <dbReference type="PIRSR" id="PIRSR634016-1"/>
    </source>
</evidence>
<dbReference type="GO" id="GO:0008270">
    <property type="term" value="F:zinc ion binding"/>
    <property type="evidence" value="ECO:0007669"/>
    <property type="project" value="InterPro"/>
</dbReference>
<comment type="caution">
    <text evidence="23">The sequence shown here is derived from an EMBL/GenBank/DDBJ whole genome shotgun (WGS) entry which is preliminary data.</text>
</comment>
<keyword evidence="24" id="KW-1185">Reference proteome</keyword>
<keyword evidence="10 18" id="KW-0862">Zinc</keyword>
<dbReference type="InterPro" id="IPR014782">
    <property type="entry name" value="Peptidase_M1_dom"/>
</dbReference>
<evidence type="ECO:0000259" key="22">
    <source>
        <dbReference type="Pfam" id="PF17900"/>
    </source>
</evidence>
<comment type="cofactor">
    <cofactor evidence="18">
        <name>Zn(2+)</name>
        <dbReference type="ChEBI" id="CHEBI:29105"/>
    </cofactor>
    <text evidence="18">Binds 1 zinc ion per subunit.</text>
</comment>
<reference evidence="23" key="1">
    <citation type="journal article" date="2023" name="G3 (Bethesda)">
        <title>Whole genome assembly and annotation of the endangered Caribbean coral Acropora cervicornis.</title>
        <authorList>
            <person name="Selwyn J.D."/>
            <person name="Vollmer S.V."/>
        </authorList>
    </citation>
    <scope>NUCLEOTIDE SEQUENCE</scope>
    <source>
        <strain evidence="23">K2</strain>
    </source>
</reference>
<dbReference type="Proteomes" id="UP001249851">
    <property type="component" value="Unassembled WGS sequence"/>
</dbReference>
<dbReference type="InterPro" id="IPR050344">
    <property type="entry name" value="Peptidase_M1_aminopeptidases"/>
</dbReference>
<proteinExistence type="inferred from homology"/>
<evidence type="ECO:0000256" key="10">
    <source>
        <dbReference type="ARBA" id="ARBA00022833"/>
    </source>
</evidence>
<dbReference type="SUPFAM" id="SSF63737">
    <property type="entry name" value="Leukotriene A4 hydrolase N-terminal domain"/>
    <property type="match status" value="1"/>
</dbReference>
<dbReference type="Gene3D" id="1.10.390.10">
    <property type="entry name" value="Neutral Protease Domain 2"/>
    <property type="match status" value="1"/>
</dbReference>
<evidence type="ECO:0000256" key="2">
    <source>
        <dbReference type="ARBA" id="ARBA00004606"/>
    </source>
</evidence>
<evidence type="ECO:0000313" key="23">
    <source>
        <dbReference type="EMBL" id="KAK2565373.1"/>
    </source>
</evidence>
<evidence type="ECO:0000313" key="24">
    <source>
        <dbReference type="Proteomes" id="UP001249851"/>
    </source>
</evidence>
<evidence type="ECO:0000256" key="13">
    <source>
        <dbReference type="ARBA" id="ARBA00023049"/>
    </source>
</evidence>
<dbReference type="GO" id="GO:0070006">
    <property type="term" value="F:metalloaminopeptidase activity"/>
    <property type="evidence" value="ECO:0007669"/>
    <property type="project" value="TreeGrafter"/>
</dbReference>
<evidence type="ECO:0000256" key="7">
    <source>
        <dbReference type="ARBA" id="ARBA00022692"/>
    </source>
</evidence>
<comment type="subcellular location">
    <subcellularLocation>
        <location evidence="1">Cell membrane</location>
    </subcellularLocation>
    <subcellularLocation>
        <location evidence="2">Membrane</location>
        <topology evidence="2">Single-pass type II membrane protein</topology>
    </subcellularLocation>
</comment>
<dbReference type="CDD" id="cd09601">
    <property type="entry name" value="M1_APN-Q_like"/>
    <property type="match status" value="1"/>
</dbReference>
<dbReference type="GO" id="GO:0042277">
    <property type="term" value="F:peptide binding"/>
    <property type="evidence" value="ECO:0007669"/>
    <property type="project" value="TreeGrafter"/>
</dbReference>
<name>A0AAD9QQ50_ACRCE</name>
<keyword evidence="7 19" id="KW-0812">Transmembrane</keyword>
<evidence type="ECO:0000256" key="14">
    <source>
        <dbReference type="ARBA" id="ARBA00023136"/>
    </source>
</evidence>
<evidence type="ECO:0000256" key="19">
    <source>
        <dbReference type="SAM" id="Phobius"/>
    </source>
</evidence>
<keyword evidence="9" id="KW-0378">Hydrolase</keyword>
<evidence type="ECO:0000256" key="4">
    <source>
        <dbReference type="ARBA" id="ARBA00022438"/>
    </source>
</evidence>
<evidence type="ECO:0000256" key="1">
    <source>
        <dbReference type="ARBA" id="ARBA00004236"/>
    </source>
</evidence>
<evidence type="ECO:0000256" key="12">
    <source>
        <dbReference type="ARBA" id="ARBA00022989"/>
    </source>
</evidence>
<evidence type="ECO:0000256" key="8">
    <source>
        <dbReference type="ARBA" id="ARBA00022723"/>
    </source>
</evidence>
<keyword evidence="4 23" id="KW-0031">Aminopeptidase</keyword>
<keyword evidence="6" id="KW-0645">Protease</keyword>
<organism evidence="23 24">
    <name type="scientific">Acropora cervicornis</name>
    <name type="common">Staghorn coral</name>
    <dbReference type="NCBI Taxonomy" id="6130"/>
    <lineage>
        <taxon>Eukaryota</taxon>
        <taxon>Metazoa</taxon>
        <taxon>Cnidaria</taxon>
        <taxon>Anthozoa</taxon>
        <taxon>Hexacorallia</taxon>
        <taxon>Scleractinia</taxon>
        <taxon>Astrocoeniina</taxon>
        <taxon>Acroporidae</taxon>
        <taxon>Acropora</taxon>
    </lineage>
</organism>
<evidence type="ECO:0000256" key="6">
    <source>
        <dbReference type="ARBA" id="ARBA00022670"/>
    </source>
</evidence>
<dbReference type="FunFam" id="1.25.50.20:FF:000001">
    <property type="entry name" value="Aminopeptidase"/>
    <property type="match status" value="1"/>
</dbReference>
<dbReference type="FunFam" id="1.10.390.10:FF:000006">
    <property type="entry name" value="Puromycin-sensitive aminopeptidase"/>
    <property type="match status" value="1"/>
</dbReference>
<dbReference type="GO" id="GO:0005737">
    <property type="term" value="C:cytoplasm"/>
    <property type="evidence" value="ECO:0007669"/>
    <property type="project" value="TreeGrafter"/>
</dbReference>
<evidence type="ECO:0000256" key="9">
    <source>
        <dbReference type="ARBA" id="ARBA00022801"/>
    </source>
</evidence>
<dbReference type="FunFam" id="2.60.40.1730:FF:000001">
    <property type="entry name" value="Leucyl-cystinyl aminopeptidase"/>
    <property type="match status" value="1"/>
</dbReference>